<feature type="modified residue" description="N6-succinyllysine" evidence="21">
    <location>
        <position position="78"/>
    </location>
</feature>
<evidence type="ECO:0000256" key="7">
    <source>
        <dbReference type="ARBA" id="ARBA00022532"/>
    </source>
</evidence>
<evidence type="ECO:0000256" key="2">
    <source>
        <dbReference type="ARBA" id="ARBA00007769"/>
    </source>
</evidence>
<feature type="site" description="Critical for catalysis" evidence="20">
    <location>
        <position position="210"/>
    </location>
</feature>
<keyword evidence="7" id="KW-0816">Tricarboxylic acid cycle</keyword>
<evidence type="ECO:0000256" key="14">
    <source>
        <dbReference type="ARBA" id="ARBA00029765"/>
    </source>
</evidence>
<dbReference type="GO" id="GO:0004450">
    <property type="term" value="F:isocitrate dehydrogenase (NADP+) activity"/>
    <property type="evidence" value="ECO:0007669"/>
    <property type="project" value="UniProtKB-EC"/>
</dbReference>
<dbReference type="Proteomes" id="UP000256388">
    <property type="component" value="Unassembled WGS sequence"/>
</dbReference>
<dbReference type="InterPro" id="IPR004439">
    <property type="entry name" value="Isocitrate_DH_NADP_dimer_prok"/>
</dbReference>
<evidence type="ECO:0000256" key="20">
    <source>
        <dbReference type="PIRSR" id="PIRSR604439-4"/>
    </source>
</evidence>
<dbReference type="PANTHER" id="PTHR43504">
    <property type="entry name" value="ISOCITRATE DEHYDROGENASE [NADP]"/>
    <property type="match status" value="1"/>
</dbReference>
<feature type="domain" description="Isopropylmalate dehydrogenase-like" evidence="22">
    <location>
        <begin position="8"/>
        <end position="407"/>
    </location>
</feature>
<keyword evidence="24" id="KW-1185">Reference proteome</keyword>
<dbReference type="PROSITE" id="PS00470">
    <property type="entry name" value="IDH_IMDH"/>
    <property type="match status" value="1"/>
</dbReference>
<comment type="catalytic activity">
    <reaction evidence="13">
        <text>D-threo-isocitrate + NADP(+) = 2-oxoglutarate + CO2 + NADPH</text>
        <dbReference type="Rhea" id="RHEA:19629"/>
        <dbReference type="ChEBI" id="CHEBI:15562"/>
        <dbReference type="ChEBI" id="CHEBI:16526"/>
        <dbReference type="ChEBI" id="CHEBI:16810"/>
        <dbReference type="ChEBI" id="CHEBI:57783"/>
        <dbReference type="ChEBI" id="CHEBI:58349"/>
        <dbReference type="EC" id="1.1.1.42"/>
    </reaction>
</comment>
<dbReference type="SMART" id="SM01329">
    <property type="entry name" value="Iso_dh"/>
    <property type="match status" value="1"/>
</dbReference>
<dbReference type="RefSeq" id="WP_116226026.1">
    <property type="nucleotide sequence ID" value="NZ_AP018437.1"/>
</dbReference>
<evidence type="ECO:0000256" key="8">
    <source>
        <dbReference type="ARBA" id="ARBA00022723"/>
    </source>
</evidence>
<feature type="binding site" evidence="19">
    <location>
        <position position="300"/>
    </location>
    <ligand>
        <name>Mg(2+)</name>
        <dbReference type="ChEBI" id="CHEBI:18420"/>
    </ligand>
</feature>
<evidence type="ECO:0000313" key="24">
    <source>
        <dbReference type="Proteomes" id="UP000256388"/>
    </source>
</evidence>
<feature type="modified residue" description="Phosphoserine" evidence="21">
    <location>
        <position position="91"/>
    </location>
</feature>
<dbReference type="InterPro" id="IPR024084">
    <property type="entry name" value="IsoPropMal-DH-like_dom"/>
</dbReference>
<keyword evidence="11" id="KW-0560">Oxidoreductase</keyword>
<comment type="subunit">
    <text evidence="3">Homodimer.</text>
</comment>
<evidence type="ECO:0000256" key="13">
    <source>
        <dbReference type="ARBA" id="ARBA00023554"/>
    </source>
</evidence>
<dbReference type="PANTHER" id="PTHR43504:SF1">
    <property type="entry name" value="ISOCITRATE DEHYDROGENASE [NADP]"/>
    <property type="match status" value="1"/>
</dbReference>
<dbReference type="Gene3D" id="3.40.718.10">
    <property type="entry name" value="Isopropylmalate Dehydrogenase"/>
    <property type="match status" value="1"/>
</dbReference>
<keyword evidence="9 19" id="KW-0460">Magnesium</keyword>
<dbReference type="EC" id="1.1.1.42" evidence="4"/>
<proteinExistence type="inferred from homology"/>
<dbReference type="AlphaFoldDB" id="A0A347ZWD3"/>
<gene>
    <name evidence="23" type="ORF">DFR64_2756</name>
</gene>
<evidence type="ECO:0000256" key="4">
    <source>
        <dbReference type="ARBA" id="ARBA00013013"/>
    </source>
</evidence>
<evidence type="ECO:0000256" key="3">
    <source>
        <dbReference type="ARBA" id="ARBA00011738"/>
    </source>
</evidence>
<evidence type="ECO:0000256" key="17">
    <source>
        <dbReference type="PIRSR" id="PIRSR604439-1"/>
    </source>
</evidence>
<dbReference type="GO" id="GO:0006099">
    <property type="term" value="P:tricarboxylic acid cycle"/>
    <property type="evidence" value="ECO:0007669"/>
    <property type="project" value="UniProtKB-KW"/>
</dbReference>
<evidence type="ECO:0000256" key="11">
    <source>
        <dbReference type="ARBA" id="ARBA00023002"/>
    </source>
</evidence>
<dbReference type="Pfam" id="PF00180">
    <property type="entry name" value="Iso_dh"/>
    <property type="match status" value="1"/>
</dbReference>
<dbReference type="SUPFAM" id="SSF53659">
    <property type="entry name" value="Isocitrate/Isopropylmalate dehydrogenase-like"/>
    <property type="match status" value="1"/>
</dbReference>
<dbReference type="GO" id="GO:0051287">
    <property type="term" value="F:NAD binding"/>
    <property type="evidence" value="ECO:0007669"/>
    <property type="project" value="InterPro"/>
</dbReference>
<evidence type="ECO:0000256" key="18">
    <source>
        <dbReference type="PIRSR" id="PIRSR604439-2"/>
    </source>
</evidence>
<evidence type="ECO:0000256" key="10">
    <source>
        <dbReference type="ARBA" id="ARBA00022857"/>
    </source>
</evidence>
<dbReference type="GO" id="GO:0000287">
    <property type="term" value="F:magnesium ion binding"/>
    <property type="evidence" value="ECO:0007669"/>
    <property type="project" value="InterPro"/>
</dbReference>
<reference evidence="23 24" key="1">
    <citation type="submission" date="2018-08" db="EMBL/GenBank/DDBJ databases">
        <title>Genomic Encyclopedia of Type Strains, Phase IV (KMG-IV): sequencing the most valuable type-strain genomes for metagenomic binning, comparative biology and taxonomic classification.</title>
        <authorList>
            <person name="Goeker M."/>
        </authorList>
    </citation>
    <scope>NUCLEOTIDE SEQUENCE [LARGE SCALE GENOMIC DNA]</scope>
    <source>
        <strain evidence="23 24">DSM 23923</strain>
    </source>
</reference>
<comment type="caution">
    <text evidence="23">The sequence shown here is derived from an EMBL/GenBank/DDBJ whole genome shotgun (WGS) entry which is preliminary data.</text>
</comment>
<feature type="binding site" evidence="17">
    <location>
        <position position="97"/>
    </location>
    <ligand>
        <name>D-threo-isocitrate</name>
        <dbReference type="ChEBI" id="CHEBI:15562"/>
    </ligand>
</feature>
<evidence type="ECO:0000256" key="9">
    <source>
        <dbReference type="ARBA" id="ARBA00022842"/>
    </source>
</evidence>
<organism evidence="23 24">
    <name type="scientific">Pelolinea submarina</name>
    <dbReference type="NCBI Taxonomy" id="913107"/>
    <lineage>
        <taxon>Bacteria</taxon>
        <taxon>Bacillati</taxon>
        <taxon>Chloroflexota</taxon>
        <taxon>Anaerolineae</taxon>
        <taxon>Anaerolineales</taxon>
        <taxon>Anaerolineaceae</taxon>
        <taxon>Pelolinea</taxon>
    </lineage>
</organism>
<evidence type="ECO:0000256" key="21">
    <source>
        <dbReference type="PIRSR" id="PIRSR604439-5"/>
    </source>
</evidence>
<sequence>MNKNTSTTIPYIAGDGIGPEIMAVTQQIVDAALEIAYGGNRSITWLECPAGKHAFETSGEYLPAETLETLKQHAASIKGPLTTPVGGGIRSLNVTMRQELDLYVCMRPVRWYEGLPSPLRNPTGMDVVTFRENTEDIYTGIEYPAGSAEQQRFLAAFQNSMPEDYAKIAHPQECGIGIKPISKTNSQRLVRAAIRWALENGRKRLSIVHKGNIMKYTEGAFRNWGYEVADGEFSDQTFSRMRYLAIQKAEGEAAAQAAKDQALKEGKLWVDDVIADVTFEQLITKPQNFDVLATTNLNGDYVSDAAAALAGGVGISPGANINFESRVAVFEANHGSADMLAGQNKANPSSLILSAEMMLRYLDWTEAANLVRDALAAAIRAGQVTFDLAAQIPGAQTLGTREFAQAVINHMRL</sequence>
<evidence type="ECO:0000256" key="19">
    <source>
        <dbReference type="PIRSR" id="PIRSR604439-3"/>
    </source>
</evidence>
<protein>
    <recommendedName>
        <fullName evidence="5">Isocitrate dehydrogenase [NADP]</fullName>
        <ecNumber evidence="4">1.1.1.42</ecNumber>
    </recommendedName>
    <alternativeName>
        <fullName evidence="14">IDP</fullName>
    </alternativeName>
    <alternativeName>
        <fullName evidence="15">NADP(+)-specific ICDH</fullName>
    </alternativeName>
    <alternativeName>
        <fullName evidence="16">Oxalosuccinate decarboxylase</fullName>
    </alternativeName>
</protein>
<comment type="similarity">
    <text evidence="2">Belongs to the isocitrate and isopropylmalate dehydrogenases family.</text>
</comment>
<evidence type="ECO:0000259" key="22">
    <source>
        <dbReference type="SMART" id="SM01329"/>
    </source>
</evidence>
<feature type="binding site" evidence="17">
    <location>
        <position position="91"/>
    </location>
    <ligand>
        <name>D-threo-isocitrate</name>
        <dbReference type="ChEBI" id="CHEBI:15562"/>
    </ligand>
</feature>
<feature type="binding site" evidence="17">
    <location>
        <position position="93"/>
    </location>
    <ligand>
        <name>D-threo-isocitrate</name>
        <dbReference type="ChEBI" id="CHEBI:15562"/>
    </ligand>
</feature>
<feature type="site" description="Critical for catalysis" evidence="20">
    <location>
        <position position="138"/>
    </location>
</feature>
<keyword evidence="8" id="KW-0479">Metal-binding</keyword>
<keyword evidence="6" id="KW-0329">Glyoxylate bypass</keyword>
<evidence type="ECO:0000256" key="6">
    <source>
        <dbReference type="ARBA" id="ARBA00022435"/>
    </source>
</evidence>
<feature type="binding site" evidence="17">
    <location>
        <position position="107"/>
    </location>
    <ligand>
        <name>D-threo-isocitrate</name>
        <dbReference type="ChEBI" id="CHEBI:15562"/>
    </ligand>
</feature>
<dbReference type="OrthoDB" id="9806254at2"/>
<comment type="cofactor">
    <cofactor evidence="1">
        <name>Mn(2+)</name>
        <dbReference type="ChEBI" id="CHEBI:29035"/>
    </cofactor>
</comment>
<evidence type="ECO:0000313" key="23">
    <source>
        <dbReference type="EMBL" id="REG05356.1"/>
    </source>
</evidence>
<dbReference type="NCBIfam" id="NF005425">
    <property type="entry name" value="PRK07006.1"/>
    <property type="match status" value="1"/>
</dbReference>
<dbReference type="InterPro" id="IPR019818">
    <property type="entry name" value="IsoCit/isopropylmalate_DH_CS"/>
</dbReference>
<dbReference type="EMBL" id="QUMS01000005">
    <property type="protein sequence ID" value="REG05356.1"/>
    <property type="molecule type" value="Genomic_DNA"/>
</dbReference>
<feature type="binding site" evidence="18">
    <location>
        <position position="347"/>
    </location>
    <ligand>
        <name>NADP(+)</name>
        <dbReference type="ChEBI" id="CHEBI:58349"/>
    </ligand>
</feature>
<comment type="cofactor">
    <cofactor evidence="19">
        <name>Mg(2+)</name>
        <dbReference type="ChEBI" id="CHEBI:18420"/>
    </cofactor>
    <cofactor evidence="19">
        <name>Mn(2+)</name>
        <dbReference type="ChEBI" id="CHEBI:29035"/>
    </cofactor>
    <text evidence="19">Binds 1 Mg(2+) or Mn(2+) ion per subunit.</text>
</comment>
<keyword evidence="10 18" id="KW-0521">NADP</keyword>
<keyword evidence="12 19" id="KW-0464">Manganese</keyword>
<feature type="binding site" evidence="18">
    <location>
        <position position="82"/>
    </location>
    <ligand>
        <name>NADP(+)</name>
        <dbReference type="ChEBI" id="CHEBI:58349"/>
    </ligand>
</feature>
<evidence type="ECO:0000256" key="1">
    <source>
        <dbReference type="ARBA" id="ARBA00001936"/>
    </source>
</evidence>
<evidence type="ECO:0000256" key="16">
    <source>
        <dbReference type="ARBA" id="ARBA00031098"/>
    </source>
</evidence>
<feature type="binding site" evidence="17">
    <location>
        <position position="131"/>
    </location>
    <ligand>
        <name>D-threo-isocitrate</name>
        <dbReference type="ChEBI" id="CHEBI:15562"/>
    </ligand>
</feature>
<evidence type="ECO:0000256" key="15">
    <source>
        <dbReference type="ARBA" id="ARBA00029990"/>
    </source>
</evidence>
<evidence type="ECO:0000256" key="12">
    <source>
        <dbReference type="ARBA" id="ARBA00023211"/>
    </source>
</evidence>
<evidence type="ECO:0000256" key="5">
    <source>
        <dbReference type="ARBA" id="ARBA00019562"/>
    </source>
</evidence>
<name>A0A347ZWD3_9CHLR</name>
<accession>A0A347ZWD3</accession>
<dbReference type="GO" id="GO:0006097">
    <property type="term" value="P:glyoxylate cycle"/>
    <property type="evidence" value="ECO:0007669"/>
    <property type="project" value="UniProtKB-KW"/>
</dbReference>